<organism evidence="3 4">
    <name type="scientific">Coprobacter tertius</name>
    <dbReference type="NCBI Taxonomy" id="2944915"/>
    <lineage>
        <taxon>Bacteria</taxon>
        <taxon>Pseudomonadati</taxon>
        <taxon>Bacteroidota</taxon>
        <taxon>Bacteroidia</taxon>
        <taxon>Bacteroidales</taxon>
        <taxon>Barnesiellaceae</taxon>
        <taxon>Coprobacter</taxon>
    </lineage>
</organism>
<reference evidence="3 4" key="1">
    <citation type="submission" date="2022-07" db="EMBL/GenBank/DDBJ databases">
        <title>Fecal culturing of patients with breast cancer.</title>
        <authorList>
            <person name="Teng N.M.Y."/>
            <person name="Kiu R."/>
            <person name="Evans R."/>
            <person name="Baker D.J."/>
            <person name="Zenner C."/>
            <person name="Robinson S.D."/>
            <person name="Hall L.J."/>
        </authorList>
    </citation>
    <scope>NUCLEOTIDE SEQUENCE [LARGE SCALE GENOMIC DNA]</scope>
    <source>
        <strain evidence="3 4">LH1063</strain>
    </source>
</reference>
<dbReference type="CDD" id="cd04501">
    <property type="entry name" value="SGNH_hydrolase_like_4"/>
    <property type="match status" value="1"/>
</dbReference>
<dbReference type="PANTHER" id="PTHR30383:SF5">
    <property type="entry name" value="SGNH HYDROLASE-TYPE ESTERASE DOMAIN-CONTAINING PROTEIN"/>
    <property type="match status" value="1"/>
</dbReference>
<sequence length="231" mass="26094">MKRNCITLLAIFAFMILSLDTNSQNLSEVPTFKRYAKENAELPAPAKNKKRIVFIGNSITEFWASTHPYFFENNGYIGRGISGQTSPQMLLRFYRDVVALKPTAVVINAGTNDIAENTGKYDADYTFDNIRAMADIAKSNKIKVILSSVLPAEKFVWNQRITDAPQKIEALNKRIKEYAKKNNYAYIDYYSTLKDEKCGLPAKLSSDGVHPNAACYEIMEKIAKKVIDKIN</sequence>
<keyword evidence="3" id="KW-0378">Hydrolase</keyword>
<proteinExistence type="predicted"/>
<name>A0ABT1MKJ9_9BACT</name>
<dbReference type="GO" id="GO:0016787">
    <property type="term" value="F:hydrolase activity"/>
    <property type="evidence" value="ECO:0007669"/>
    <property type="project" value="UniProtKB-KW"/>
</dbReference>
<dbReference type="SUPFAM" id="SSF52266">
    <property type="entry name" value="SGNH hydrolase"/>
    <property type="match status" value="1"/>
</dbReference>
<accession>A0ABT1MKJ9</accession>
<evidence type="ECO:0000313" key="3">
    <source>
        <dbReference type="EMBL" id="MCP9612991.1"/>
    </source>
</evidence>
<evidence type="ECO:0000313" key="4">
    <source>
        <dbReference type="Proteomes" id="UP001205603"/>
    </source>
</evidence>
<dbReference type="InterPro" id="IPR013830">
    <property type="entry name" value="SGNH_hydro"/>
</dbReference>
<feature type="signal peptide" evidence="1">
    <location>
        <begin position="1"/>
        <end position="23"/>
    </location>
</feature>
<keyword evidence="1" id="KW-0732">Signal</keyword>
<dbReference type="EMBL" id="JANDHW010000018">
    <property type="protein sequence ID" value="MCP9612991.1"/>
    <property type="molecule type" value="Genomic_DNA"/>
</dbReference>
<gene>
    <name evidence="3" type="ORF">NMU02_12910</name>
</gene>
<dbReference type="Gene3D" id="3.40.50.1110">
    <property type="entry name" value="SGNH hydrolase"/>
    <property type="match status" value="1"/>
</dbReference>
<feature type="domain" description="SGNH hydrolase-type esterase" evidence="2">
    <location>
        <begin position="55"/>
        <end position="218"/>
    </location>
</feature>
<protein>
    <submittedName>
        <fullName evidence="3">SGNH/GDSL hydrolase family protein</fullName>
    </submittedName>
</protein>
<keyword evidence="4" id="KW-1185">Reference proteome</keyword>
<comment type="caution">
    <text evidence="3">The sequence shown here is derived from an EMBL/GenBank/DDBJ whole genome shotgun (WGS) entry which is preliminary data.</text>
</comment>
<dbReference type="InterPro" id="IPR036514">
    <property type="entry name" value="SGNH_hydro_sf"/>
</dbReference>
<dbReference type="PANTHER" id="PTHR30383">
    <property type="entry name" value="THIOESTERASE 1/PROTEASE 1/LYSOPHOSPHOLIPASE L1"/>
    <property type="match status" value="1"/>
</dbReference>
<evidence type="ECO:0000259" key="2">
    <source>
        <dbReference type="Pfam" id="PF13472"/>
    </source>
</evidence>
<dbReference type="Pfam" id="PF13472">
    <property type="entry name" value="Lipase_GDSL_2"/>
    <property type="match status" value="1"/>
</dbReference>
<evidence type="ECO:0000256" key="1">
    <source>
        <dbReference type="SAM" id="SignalP"/>
    </source>
</evidence>
<dbReference type="Proteomes" id="UP001205603">
    <property type="component" value="Unassembled WGS sequence"/>
</dbReference>
<feature type="chain" id="PRO_5046191586" evidence="1">
    <location>
        <begin position="24"/>
        <end position="231"/>
    </location>
</feature>
<dbReference type="InterPro" id="IPR051532">
    <property type="entry name" value="Ester_Hydrolysis_Enzymes"/>
</dbReference>
<dbReference type="RefSeq" id="WP_255028376.1">
    <property type="nucleotide sequence ID" value="NZ_JANDHW010000018.1"/>
</dbReference>